<dbReference type="AlphaFoldDB" id="A0A7J7IHQ0"/>
<evidence type="ECO:0000256" key="2">
    <source>
        <dbReference type="ARBA" id="ARBA00022679"/>
    </source>
</evidence>
<dbReference type="PANTHER" id="PTHR43591">
    <property type="entry name" value="METHYLTRANSFERASE"/>
    <property type="match status" value="1"/>
</dbReference>
<dbReference type="SUPFAM" id="SSF53335">
    <property type="entry name" value="S-adenosyl-L-methionine-dependent methyltransferases"/>
    <property type="match status" value="1"/>
</dbReference>
<keyword evidence="5" id="KW-1185">Reference proteome</keyword>
<dbReference type="Gene3D" id="3.40.50.150">
    <property type="entry name" value="Vaccinia Virus protein VP39"/>
    <property type="match status" value="1"/>
</dbReference>
<dbReference type="Proteomes" id="UP000530660">
    <property type="component" value="Unassembled WGS sequence"/>
</dbReference>
<dbReference type="Pfam" id="PF01209">
    <property type="entry name" value="Ubie_methyltran"/>
    <property type="match status" value="2"/>
</dbReference>
<evidence type="ECO:0000313" key="5">
    <source>
        <dbReference type="Proteomes" id="UP000530660"/>
    </source>
</evidence>
<accession>A0A7J7IHQ0</accession>
<dbReference type="InterPro" id="IPR023576">
    <property type="entry name" value="UbiE/COQ5_MeTrFase_CS"/>
</dbReference>
<dbReference type="PANTHER" id="PTHR43591:SF24">
    <property type="entry name" value="2-METHOXY-6-POLYPRENYL-1,4-BENZOQUINOL METHYLASE, MITOCHONDRIAL"/>
    <property type="match status" value="1"/>
</dbReference>
<proteinExistence type="predicted"/>
<evidence type="ECO:0000313" key="4">
    <source>
        <dbReference type="EMBL" id="KAF6002260.1"/>
    </source>
</evidence>
<keyword evidence="3" id="KW-0949">S-adenosyl-L-methionine</keyword>
<keyword evidence="2 4" id="KW-0808">Transferase</keyword>
<protein>
    <submittedName>
        <fullName evidence="4">2-hexaprenyl-6-methoxy-1,4-benzoquinone methyltransferase</fullName>
    </submittedName>
</protein>
<keyword evidence="1 4" id="KW-0489">Methyltransferase</keyword>
<dbReference type="GO" id="GO:0032259">
    <property type="term" value="P:methylation"/>
    <property type="evidence" value="ECO:0007669"/>
    <property type="project" value="UniProtKB-KW"/>
</dbReference>
<comment type="caution">
    <text evidence="4">The sequence shown here is derived from an EMBL/GenBank/DDBJ whole genome shotgun (WGS) entry which is preliminary data.</text>
</comment>
<dbReference type="InterPro" id="IPR029063">
    <property type="entry name" value="SAM-dependent_MTases_sf"/>
</dbReference>
<dbReference type="EMBL" id="VWRR01000011">
    <property type="protein sequence ID" value="KAF6002260.1"/>
    <property type="molecule type" value="Genomic_DNA"/>
</dbReference>
<name>A0A7J7IHQ0_9RHOD</name>
<reference evidence="4 5" key="1">
    <citation type="journal article" date="2020" name="J. Phycol.">
        <title>Comparative genome analysis reveals Cyanidiococcus gen. nov., a new extremophilic red algal genus sister to Cyanidioschyzon (Cyanidioschyzonaceae, Rhodophyta).</title>
        <authorList>
            <person name="Liu S.-L."/>
            <person name="Chiang Y.-R."/>
            <person name="Yoon H.S."/>
            <person name="Fu H.-Y."/>
        </authorList>
    </citation>
    <scope>NUCLEOTIDE SEQUENCE [LARGE SCALE GENOMIC DNA]</scope>
    <source>
        <strain evidence="4 5">THAL066</strain>
    </source>
</reference>
<organism evidence="4 5">
    <name type="scientific">Cyanidiococcus yangmingshanensis</name>
    <dbReference type="NCBI Taxonomy" id="2690220"/>
    <lineage>
        <taxon>Eukaryota</taxon>
        <taxon>Rhodophyta</taxon>
        <taxon>Bangiophyceae</taxon>
        <taxon>Cyanidiales</taxon>
        <taxon>Cyanidiaceae</taxon>
        <taxon>Cyanidiococcus</taxon>
    </lineage>
</organism>
<dbReference type="OrthoDB" id="6329284at2759"/>
<dbReference type="PROSITE" id="PS01183">
    <property type="entry name" value="UBIE_1"/>
    <property type="match status" value="1"/>
</dbReference>
<evidence type="ECO:0000256" key="1">
    <source>
        <dbReference type="ARBA" id="ARBA00022603"/>
    </source>
</evidence>
<evidence type="ECO:0000256" key="3">
    <source>
        <dbReference type="ARBA" id="ARBA00022691"/>
    </source>
</evidence>
<dbReference type="InterPro" id="IPR004033">
    <property type="entry name" value="UbiE/COQ5_MeTrFase"/>
</dbReference>
<sequence length="297" mass="33153">MSGQLLVKLLRRCLHAKSSSGDATSFGYRSVPRSEKSHLVQGVFDSVASSYDLMNDCMSLGLHRVWKDYFVQKLKPVAGMQVLDAAAGTGDIAFRLWQREPNLSLTLLDPNEQMLAISADARQSFRNSDAASKQRRERSDGDLASAAAITPWLHAFRGLCGRVFAVPRGILRRVHDILRYAEYNGTIACHARGVSSITSAECPTRSRSVQRLYDAYSFTMIPQLGAWIARDRDAYLYLVESIRAFPDQRKVCAMMHQVGFQEVTFEDLSFGVVSIYSGWKLDKNLPDMGSVEQLQGS</sequence>
<dbReference type="GO" id="GO:0008425">
    <property type="term" value="F:2-methoxy-6-polyprenyl-1,4-benzoquinol methyltransferase activity"/>
    <property type="evidence" value="ECO:0007669"/>
    <property type="project" value="TreeGrafter"/>
</dbReference>
<gene>
    <name evidence="4" type="primary">COQ5_2</name>
    <name evidence="4" type="ORF">F1559_003509</name>
</gene>
<dbReference type="PROSITE" id="PS51608">
    <property type="entry name" value="SAM_MT_UBIE"/>
    <property type="match status" value="1"/>
</dbReference>